<comment type="caution">
    <text evidence="3">The sequence shown here is derived from an EMBL/GenBank/DDBJ whole genome shotgun (WGS) entry which is preliminary data.</text>
</comment>
<keyword evidence="2" id="KW-1133">Transmembrane helix</keyword>
<dbReference type="EMBL" id="JAACJK010000166">
    <property type="protein sequence ID" value="KAF5323587.1"/>
    <property type="molecule type" value="Genomic_DNA"/>
</dbReference>
<evidence type="ECO:0000256" key="2">
    <source>
        <dbReference type="SAM" id="Phobius"/>
    </source>
</evidence>
<feature type="region of interest" description="Disordered" evidence="1">
    <location>
        <begin position="1"/>
        <end position="31"/>
    </location>
</feature>
<evidence type="ECO:0000256" key="1">
    <source>
        <dbReference type="SAM" id="MobiDB-lite"/>
    </source>
</evidence>
<dbReference type="Proteomes" id="UP000541558">
    <property type="component" value="Unassembled WGS sequence"/>
</dbReference>
<feature type="transmembrane region" description="Helical" evidence="2">
    <location>
        <begin position="98"/>
        <end position="118"/>
    </location>
</feature>
<sequence>MPRPQPLKNLTSALGKPDDNGGLTPRTPHSRTARLEGGFARLEVSEVDDFVNGGTFAQQQSAPLLASSTSGRFTAGQRTGKLGNAASSREPLSRTSRALAYSGVVLAAILLLLTVLSFTKQDLLLRYIGLEAPALRITQPGSISYANYTKFPLLGTEYLHECQKLMGQFMSHGDYWDHRHAHGGVPLDVGHSDQPYVCNSTLTYMLDGRVGLAADLALMAQAAALARERNRTFFIDDTYWTRGKWLEYFEDVTILQKGPEPGCLPPPPQELVACPRTARHWVITSATAKYHLGHEYENHYENSYAHELNRDKPMFDFAEKSFAGTIRLNPELKKLVAASKQELLRAFPITDEPITVDEHDAGEKDYISVHIRRGDRVPHGWQYHRNPIPIQEYVDAVAQVRNRTQGSEEGGVSGSGVVYLASDSPASIAEFTKAYQGPVFSIAHSTNPELKALASPQDYHQDKFDLLPLEDRKKATKGAVVDLAMVTGLWDEGQEPRLHSSVCSASSNFGRLAVIGLGWSRAFGSVNEMGEINNAKKRWIDVDLKGTELPIWRPFELF</sequence>
<protein>
    <submittedName>
        <fullName evidence="3">Uncharacterized protein</fullName>
    </submittedName>
</protein>
<evidence type="ECO:0000313" key="3">
    <source>
        <dbReference type="EMBL" id="KAF5323587.1"/>
    </source>
</evidence>
<gene>
    <name evidence="3" type="ORF">D9611_005555</name>
</gene>
<dbReference type="Gene3D" id="3.40.50.11350">
    <property type="match status" value="1"/>
</dbReference>
<keyword evidence="4" id="KW-1185">Reference proteome</keyword>
<reference evidence="3 4" key="1">
    <citation type="journal article" date="2020" name="ISME J.">
        <title>Uncovering the hidden diversity of litter-decomposition mechanisms in mushroom-forming fungi.</title>
        <authorList>
            <person name="Floudas D."/>
            <person name="Bentzer J."/>
            <person name="Ahren D."/>
            <person name="Johansson T."/>
            <person name="Persson P."/>
            <person name="Tunlid A."/>
        </authorList>
    </citation>
    <scope>NUCLEOTIDE SEQUENCE [LARGE SCALE GENOMIC DNA]</scope>
    <source>
        <strain evidence="3 4">CBS 175.51</strain>
    </source>
</reference>
<dbReference type="GO" id="GO:0006487">
    <property type="term" value="P:protein N-linked glycosylation"/>
    <property type="evidence" value="ECO:0007669"/>
    <property type="project" value="TreeGrafter"/>
</dbReference>
<dbReference type="PANTHER" id="PTHR13132">
    <property type="entry name" value="ALPHA- 1,6 -FUCOSYLTRANSFERASE"/>
    <property type="match status" value="1"/>
</dbReference>
<dbReference type="AlphaFoldDB" id="A0A8H5BK23"/>
<proteinExistence type="predicted"/>
<keyword evidence="2" id="KW-0812">Transmembrane</keyword>
<evidence type="ECO:0000313" key="4">
    <source>
        <dbReference type="Proteomes" id="UP000541558"/>
    </source>
</evidence>
<organism evidence="3 4">
    <name type="scientific">Ephemerocybe angulata</name>
    <dbReference type="NCBI Taxonomy" id="980116"/>
    <lineage>
        <taxon>Eukaryota</taxon>
        <taxon>Fungi</taxon>
        <taxon>Dikarya</taxon>
        <taxon>Basidiomycota</taxon>
        <taxon>Agaricomycotina</taxon>
        <taxon>Agaricomycetes</taxon>
        <taxon>Agaricomycetidae</taxon>
        <taxon>Agaricales</taxon>
        <taxon>Agaricineae</taxon>
        <taxon>Psathyrellaceae</taxon>
        <taxon>Ephemerocybe</taxon>
    </lineage>
</organism>
<dbReference type="PANTHER" id="PTHR13132:SF29">
    <property type="entry name" value="ALPHA-(1,6)-FUCOSYLTRANSFERASE"/>
    <property type="match status" value="1"/>
</dbReference>
<name>A0A8H5BK23_9AGAR</name>
<dbReference type="OrthoDB" id="2392789at2759"/>
<dbReference type="GO" id="GO:0046921">
    <property type="term" value="F:alpha-(1-&gt;6)-fucosyltransferase activity"/>
    <property type="evidence" value="ECO:0007669"/>
    <property type="project" value="TreeGrafter"/>
</dbReference>
<accession>A0A8H5BK23</accession>
<keyword evidence="2" id="KW-0472">Membrane</keyword>